<organism evidence="1 2">
    <name type="scientific">Violaceomyces palustris</name>
    <dbReference type="NCBI Taxonomy" id="1673888"/>
    <lineage>
        <taxon>Eukaryota</taxon>
        <taxon>Fungi</taxon>
        <taxon>Dikarya</taxon>
        <taxon>Basidiomycota</taxon>
        <taxon>Ustilaginomycotina</taxon>
        <taxon>Ustilaginomycetes</taxon>
        <taxon>Violaceomycetales</taxon>
        <taxon>Violaceomycetaceae</taxon>
        <taxon>Violaceomyces</taxon>
    </lineage>
</organism>
<dbReference type="Proteomes" id="UP000245626">
    <property type="component" value="Unassembled WGS sequence"/>
</dbReference>
<evidence type="ECO:0000313" key="2">
    <source>
        <dbReference type="Proteomes" id="UP000245626"/>
    </source>
</evidence>
<protein>
    <submittedName>
        <fullName evidence="1">Uncharacterized protein</fullName>
    </submittedName>
</protein>
<dbReference type="EMBL" id="KZ819695">
    <property type="protein sequence ID" value="PWN54120.1"/>
    <property type="molecule type" value="Genomic_DNA"/>
</dbReference>
<keyword evidence="2" id="KW-1185">Reference proteome</keyword>
<proteinExistence type="predicted"/>
<reference evidence="1 2" key="1">
    <citation type="journal article" date="2018" name="Mol. Biol. Evol.">
        <title>Broad Genomic Sampling Reveals a Smut Pathogenic Ancestry of the Fungal Clade Ustilaginomycotina.</title>
        <authorList>
            <person name="Kijpornyongpan T."/>
            <person name="Mondo S.J."/>
            <person name="Barry K."/>
            <person name="Sandor L."/>
            <person name="Lee J."/>
            <person name="Lipzen A."/>
            <person name="Pangilinan J."/>
            <person name="LaButti K."/>
            <person name="Hainaut M."/>
            <person name="Henrissat B."/>
            <person name="Grigoriev I.V."/>
            <person name="Spatafora J.W."/>
            <person name="Aime M.C."/>
        </authorList>
    </citation>
    <scope>NUCLEOTIDE SEQUENCE [LARGE SCALE GENOMIC DNA]</scope>
    <source>
        <strain evidence="1 2">SA 807</strain>
    </source>
</reference>
<gene>
    <name evidence="1" type="ORF">IE53DRAFT_408166</name>
</gene>
<evidence type="ECO:0000313" key="1">
    <source>
        <dbReference type="EMBL" id="PWN54120.1"/>
    </source>
</evidence>
<name>A0ACD0P7T8_9BASI</name>
<accession>A0ACD0P7T8</accession>
<sequence length="1973" mass="211379">MTLDHPPLPPSALDHRYTRFLPNLRLARLKAFSTPLHRLSSSFLLLLFALSLPSISFVSALLDTGDPAQREFLGSGPSTKGSLVLHPDHRISLPHGCRRSSDFFGKVCQDPFSTNPAQTYLDGGMGNAERDASVPRIREDLIICQLPSPEPLIKHGSIKSQSAEPGQPKARSEKTFAISGTIMVPDVVVPFVQQVGEDPRRSDHPLPDNLAPASSSSSAKQDPSYPGPADEGFWRQRNGEQEWVPSDPDHFSSVAEPEPEPLVSLEALPRAKLTDAPQADAHSASTPSPTSLASATSSSEGSQDDRAYDAWTASAASQEGAPFLSFNEWKEQFYAAERDKAEQERQRAKLRKGEKLKSQTVAGKDDADKLPKRESGSVASENGRIDSGQNTQAQTVLPTGKAENLSHLSVIGEAGEPTGTSPSLESLRSKVSSDSSASAAADQPVGKASTELGGSTGDSMPSIVELPVESPKTEPVLVNPAAEKGTRADPEVPDGVSVPSIFNSYPAVADASSLLKTLKHRWNFASYDCAAVVHRSNPSAKFASSILNEKKDRYMLSPCPTTSSGKEGQFVIVELCDEIKIDTIVLANYEFFSRMFKRFSVRVANDLQRKEEDWVELGTFRARNMRGLQVFNVPTPREGTRFFRYVRIDILEHYGSEYFCPISLLRVYGLTQLEDFEREEEEERKLREKRERELLQAFESEAEALYLDGESASWDWKDDREGGENIPGKDNDDISLQNEKAAAGGIFPFDAAGQGDRPLQAGQGQNEDPRDTNESSGSGVINTVRVEDATSENGHGEDQQDPSQGEQGESAPRDQAHIIEGKPDHLVDTQGQSEGFSVQLQVPGFDGLPHVVSANSTASDRGVNSTTQLTLEHSSNANASVSASASNPIGSHPLAQTEESPGSSSLSSETLPKASASGGADQAGPEVSVKVGAATSSGASDPGAQLSSHSHSIVPPSASSVVSTVPVTSTALPAPASPLPPPPPSSDGARAPQAHSSSSGGGSESIYRAITRRLNALEANATLSLHYMEHSGQMLREIFQRMEKRQEDRMGDMLRALNASNWRQIEALKRRSQVDLQRAIFEFDVHRQQAEKERQSLLAEVNLLAEEVILEKRLGIAQLVLLLSLLVFMGLTRGSRAAPLLNSGLAKIRRKANSGRADRMQPSPRSRDERAGREEAQGGASKSLEKQPSHKRSASTTSTILKAQVASPKVAPPELRSLDAALSKMSTKRPSHPLTLKPVRSSGLASAGLQRPVRLGGLMGIGSPSARLLTPRVGGSFDQRQGQRLRRLSSASMNAIQEQIFGPDSKLTKAQQRQIVSESILASITGGLRRVNDKAFNKSMTPLPSRSHSELSRPTNEPAKDRSLSNRSGGKNVGRPLLPSESMSNSRPSSTRNWQERQGVQSAGSRSLDGLGISSSKDDKGHTSIFSTGRNTDRSRGNRTFSASSSSPTRSPHAPKHDSPRPRNPTQIPGLSKANKRDASNDSLNSAFATTPSKSEFDVSEYHEGLSSDWTERSEGETWSEDGGAEGDSEAEGLGTDLFGVLQMHTASQFARVNYRSALSPVALGSPTIRSAPPDGGDEQGGFPLGRLSRQRSRTSSPSANGRQGDEATEASADDEGMEDEVERRRTERMESVTPGPNDSATHSSSAGMSSVGMIASDSSRTFKASETARGSRPLLIISTVQESKGRNSSRSGSPSIGTIQGRETSNRYLTLSMEDAEASSSGEVEVEAPPHTGKTIVPSPPPKPKFSSTPERQQGGITSLERQHQPPHRSGPRDDSDTDEGGTWQKVRPGGRRSANNSLFKSKAPLNSFENGSWQGGASEDGHEGEAGSAAGTRRWSSGALLSGPNGGEPSTLGEGNITPPSSQHKRILKRNPNEENRSETTISTRRRPSSSGAGSSGGSNNLLNGLFKRKASERSGPWSSPAPAALGRSEELKVGGERRMRTSSLGSSSLPGGLNGWEAEEGGGGVETPRG</sequence>